<name>A0ABT2N022_9CYAN</name>
<comment type="caution">
    <text evidence="1">The sequence shown here is derived from an EMBL/GenBank/DDBJ whole genome shotgun (WGS) entry which is preliminary data.</text>
</comment>
<evidence type="ECO:0000313" key="2">
    <source>
        <dbReference type="Proteomes" id="UP001525890"/>
    </source>
</evidence>
<accession>A0ABT2N022</accession>
<dbReference type="EMBL" id="JAMXFF010000093">
    <property type="protein sequence ID" value="MCT7970360.1"/>
    <property type="molecule type" value="Genomic_DNA"/>
</dbReference>
<evidence type="ECO:0000313" key="1">
    <source>
        <dbReference type="EMBL" id="MCT7970360.1"/>
    </source>
</evidence>
<reference evidence="1 2" key="1">
    <citation type="journal article" date="2022" name="Front. Microbiol.">
        <title>High genomic differentiation and limited gene flow indicate recent cryptic speciation within the genus Laspinema (cyanobacteria).</title>
        <authorList>
            <person name="Stanojkovic A."/>
            <person name="Skoupy S."/>
            <person name="Skaloud P."/>
            <person name="Dvorak P."/>
        </authorList>
    </citation>
    <scope>NUCLEOTIDE SEQUENCE [LARGE SCALE GENOMIC DNA]</scope>
    <source>
        <strain evidence="1 2">D2a</strain>
    </source>
</reference>
<organism evidence="1 2">
    <name type="scientific">Laspinema palackyanum D2a</name>
    <dbReference type="NCBI Taxonomy" id="2953684"/>
    <lineage>
        <taxon>Bacteria</taxon>
        <taxon>Bacillati</taxon>
        <taxon>Cyanobacteriota</taxon>
        <taxon>Cyanophyceae</taxon>
        <taxon>Oscillatoriophycideae</taxon>
        <taxon>Oscillatoriales</taxon>
        <taxon>Laspinemataceae</taxon>
        <taxon>Laspinema</taxon>
        <taxon>Laspinema palackyanum</taxon>
    </lineage>
</organism>
<keyword evidence="2" id="KW-1185">Reference proteome</keyword>
<protein>
    <submittedName>
        <fullName evidence="1">Uncharacterized protein</fullName>
    </submittedName>
</protein>
<dbReference type="Proteomes" id="UP001525890">
    <property type="component" value="Unassembled WGS sequence"/>
</dbReference>
<dbReference type="RefSeq" id="WP_368009776.1">
    <property type="nucleotide sequence ID" value="NZ_JAMXFF010000093.1"/>
</dbReference>
<proteinExistence type="predicted"/>
<gene>
    <name evidence="1" type="ORF">NG799_29020</name>
</gene>
<sequence>MGSDENYPVYGLLLDQQQNQIWLGQYIHLKTFFKTCFEYAYPQPILPSEPPGKIQENLGIFRQDLIQYLNNVPKLSAQEIYKKNQAQMRIHEEAIGVIKEYLDQHLPQAVKLAKKRLHEAKNNQDIQTILKLYSLIFRLNQPQN</sequence>